<accession>A0A2P2PEF5</accession>
<reference evidence="1" key="1">
    <citation type="submission" date="2018-02" db="EMBL/GenBank/DDBJ databases">
        <title>Rhizophora mucronata_Transcriptome.</title>
        <authorList>
            <person name="Meera S.P."/>
            <person name="Sreeshan A."/>
            <person name="Augustine A."/>
        </authorList>
    </citation>
    <scope>NUCLEOTIDE SEQUENCE</scope>
    <source>
        <tissue evidence="1">Leaf</tissue>
    </source>
</reference>
<sequence length="45" mass="5321">MVILRSLKFTKKGGKMHQLPCGQQMTKIIYRQKHVVNEKMNCLFL</sequence>
<name>A0A2P2PEF5_RHIMU</name>
<dbReference type="EMBL" id="GGEC01072629">
    <property type="protein sequence ID" value="MBX53113.1"/>
    <property type="molecule type" value="Transcribed_RNA"/>
</dbReference>
<evidence type="ECO:0000313" key="1">
    <source>
        <dbReference type="EMBL" id="MBX53113.1"/>
    </source>
</evidence>
<organism evidence="1">
    <name type="scientific">Rhizophora mucronata</name>
    <name type="common">Asiatic mangrove</name>
    <dbReference type="NCBI Taxonomy" id="61149"/>
    <lineage>
        <taxon>Eukaryota</taxon>
        <taxon>Viridiplantae</taxon>
        <taxon>Streptophyta</taxon>
        <taxon>Embryophyta</taxon>
        <taxon>Tracheophyta</taxon>
        <taxon>Spermatophyta</taxon>
        <taxon>Magnoliopsida</taxon>
        <taxon>eudicotyledons</taxon>
        <taxon>Gunneridae</taxon>
        <taxon>Pentapetalae</taxon>
        <taxon>rosids</taxon>
        <taxon>fabids</taxon>
        <taxon>Malpighiales</taxon>
        <taxon>Rhizophoraceae</taxon>
        <taxon>Rhizophora</taxon>
    </lineage>
</organism>
<proteinExistence type="predicted"/>
<dbReference type="AlphaFoldDB" id="A0A2P2PEF5"/>
<protein>
    <submittedName>
        <fullName evidence="1">Uncharacterized protein</fullName>
    </submittedName>
</protein>